<name>A0A399T0R2_9BACT</name>
<dbReference type="RefSeq" id="WP_119438191.1">
    <property type="nucleotide sequence ID" value="NZ_QWGR01000006.1"/>
</dbReference>
<dbReference type="OrthoDB" id="1522602at2"/>
<feature type="domain" description="Type 9 secretion system plug protein N-terminal" evidence="2">
    <location>
        <begin position="36"/>
        <end position="161"/>
    </location>
</feature>
<sequence>MRKFLTLIMGCLAQFAFVNAQTNDFYYETAVYKEEIKSAKMFREGFVLSNPVLGLNEDQRLVMKFDDLVTDVKDYYYTIIHCDADWKESFIPQPDYLEGFPENPVDDYAKSFNTTFDYINYQIVLPNEHVQFKVSGNYVLVVFEDNDKEKVVLTQRFYIYEEVVDIAGTVRRATTDAFKGESQEIDFTINHPNLAILNPQEEVKVVIMQNDRWDNAIKNLKPLYIRDGQLVYDYNRENVFKAGNEFRYFDIRSNRLNGENVFSTDFFRPYFHKTLKTDEIRANKRFFPYKEMNGKYSVESQDQEVRDYDTECDYVFVHFSLPMESPLVGGTVNVFGALTQWNANKGNEMTYNFDNSTYELTLLLKQGYYNFMYVYVPQGARVADHTNIEGSFWETENDYQIFVYYRDLAGRYDRLVGYRQLNSVVNRF</sequence>
<evidence type="ECO:0000313" key="3">
    <source>
        <dbReference type="EMBL" id="RIJ47847.1"/>
    </source>
</evidence>
<feature type="chain" id="PRO_5017388481" evidence="1">
    <location>
        <begin position="21"/>
        <end position="428"/>
    </location>
</feature>
<protein>
    <submittedName>
        <fullName evidence="3">DUF5103 domain-containing protein</fullName>
    </submittedName>
</protein>
<gene>
    <name evidence="3" type="ORF">D1614_12000</name>
</gene>
<proteinExistence type="predicted"/>
<accession>A0A399T0R2</accession>
<keyword evidence="1" id="KW-0732">Signal</keyword>
<feature type="signal peptide" evidence="1">
    <location>
        <begin position="1"/>
        <end position="20"/>
    </location>
</feature>
<reference evidence="3 4" key="1">
    <citation type="submission" date="2018-08" db="EMBL/GenBank/DDBJ databases">
        <title>Pallidiluteibacterium maritimus gen. nov., sp. nov., isolated from coastal sediment.</title>
        <authorList>
            <person name="Zhou L.Y."/>
        </authorList>
    </citation>
    <scope>NUCLEOTIDE SEQUENCE [LARGE SCALE GENOMIC DNA]</scope>
    <source>
        <strain evidence="3 4">XSD2</strain>
    </source>
</reference>
<evidence type="ECO:0000256" key="1">
    <source>
        <dbReference type="SAM" id="SignalP"/>
    </source>
</evidence>
<dbReference type="EMBL" id="QWGR01000006">
    <property type="protein sequence ID" value="RIJ47847.1"/>
    <property type="molecule type" value="Genomic_DNA"/>
</dbReference>
<evidence type="ECO:0000313" key="4">
    <source>
        <dbReference type="Proteomes" id="UP000265926"/>
    </source>
</evidence>
<comment type="caution">
    <text evidence="3">The sequence shown here is derived from an EMBL/GenBank/DDBJ whole genome shotgun (WGS) entry which is preliminary data.</text>
</comment>
<dbReference type="AlphaFoldDB" id="A0A399T0R2"/>
<dbReference type="Gene3D" id="2.60.40.10">
    <property type="entry name" value="Immunoglobulins"/>
    <property type="match status" value="1"/>
</dbReference>
<dbReference type="Pfam" id="PF17116">
    <property type="entry name" value="T9SS_plug_1st"/>
    <property type="match status" value="1"/>
</dbReference>
<dbReference type="InterPro" id="IPR013783">
    <property type="entry name" value="Ig-like_fold"/>
</dbReference>
<dbReference type="Proteomes" id="UP000265926">
    <property type="component" value="Unassembled WGS sequence"/>
</dbReference>
<evidence type="ECO:0000259" key="2">
    <source>
        <dbReference type="Pfam" id="PF17116"/>
    </source>
</evidence>
<keyword evidence="4" id="KW-1185">Reference proteome</keyword>
<dbReference type="InterPro" id="IPR031345">
    <property type="entry name" value="T9SS_Plug_N"/>
</dbReference>
<organism evidence="3 4">
    <name type="scientific">Maribellus luteus</name>
    <dbReference type="NCBI Taxonomy" id="2305463"/>
    <lineage>
        <taxon>Bacteria</taxon>
        <taxon>Pseudomonadati</taxon>
        <taxon>Bacteroidota</taxon>
        <taxon>Bacteroidia</taxon>
        <taxon>Marinilabiliales</taxon>
        <taxon>Prolixibacteraceae</taxon>
        <taxon>Maribellus</taxon>
    </lineage>
</organism>